<dbReference type="InterPro" id="IPR006593">
    <property type="entry name" value="Cyt_b561/ferric_Rdtase_TM"/>
</dbReference>
<keyword evidence="12" id="KW-1185">Reference proteome</keyword>
<dbReference type="PANTHER" id="PTHR47797:SF1">
    <property type="entry name" value="CYTOCHROME B561 DOMAIN-CONTAINING PROTEIN-RELATED"/>
    <property type="match status" value="1"/>
</dbReference>
<comment type="caution">
    <text evidence="11">The sequence shown here is derived from an EMBL/GenBank/DDBJ whole genome shotgun (WGS) entry which is preliminary data.</text>
</comment>
<keyword evidence="4" id="KW-0249">Electron transport</keyword>
<evidence type="ECO:0000313" key="12">
    <source>
        <dbReference type="Proteomes" id="UP000308768"/>
    </source>
</evidence>
<organism evidence="11 12">
    <name type="scientific">Cryomyces minteri</name>
    <dbReference type="NCBI Taxonomy" id="331657"/>
    <lineage>
        <taxon>Eukaryota</taxon>
        <taxon>Fungi</taxon>
        <taxon>Dikarya</taxon>
        <taxon>Ascomycota</taxon>
        <taxon>Pezizomycotina</taxon>
        <taxon>Dothideomycetes</taxon>
        <taxon>Dothideomycetes incertae sedis</taxon>
        <taxon>Cryomyces</taxon>
    </lineage>
</organism>
<keyword evidence="3 8" id="KW-0812">Transmembrane</keyword>
<evidence type="ECO:0000256" key="4">
    <source>
        <dbReference type="ARBA" id="ARBA00022982"/>
    </source>
</evidence>
<keyword evidence="9" id="KW-0732">Signal</keyword>
<dbReference type="AlphaFoldDB" id="A0A4U0XYS5"/>
<dbReference type="CDD" id="cd08760">
    <property type="entry name" value="Cyt_b561_FRRS1_like"/>
    <property type="match status" value="1"/>
</dbReference>
<evidence type="ECO:0000256" key="2">
    <source>
        <dbReference type="ARBA" id="ARBA00022448"/>
    </source>
</evidence>
<dbReference type="Proteomes" id="UP000308768">
    <property type="component" value="Unassembled WGS sequence"/>
</dbReference>
<feature type="transmembrane region" description="Helical" evidence="8">
    <location>
        <begin position="456"/>
        <end position="475"/>
    </location>
</feature>
<dbReference type="InterPro" id="IPR015920">
    <property type="entry name" value="Cellobiose_DH-like_cyt"/>
</dbReference>
<evidence type="ECO:0000256" key="1">
    <source>
        <dbReference type="ARBA" id="ARBA00004370"/>
    </source>
</evidence>
<feature type="compositionally biased region" description="Low complexity" evidence="7">
    <location>
        <begin position="282"/>
        <end position="297"/>
    </location>
</feature>
<proteinExistence type="predicted"/>
<dbReference type="SUPFAM" id="SSF49344">
    <property type="entry name" value="CBD9-like"/>
    <property type="match status" value="1"/>
</dbReference>
<dbReference type="PROSITE" id="PS50939">
    <property type="entry name" value="CYTOCHROME_B561"/>
    <property type="match status" value="1"/>
</dbReference>
<feature type="domain" description="Cytochrome b561" evidence="10">
    <location>
        <begin position="288"/>
        <end position="481"/>
    </location>
</feature>
<gene>
    <name evidence="11" type="ORF">B0A49_00348</name>
</gene>
<evidence type="ECO:0000313" key="11">
    <source>
        <dbReference type="EMBL" id="TKA81576.1"/>
    </source>
</evidence>
<dbReference type="STRING" id="331657.A0A4U0XYS5"/>
<dbReference type="EMBL" id="NAJN01000020">
    <property type="protein sequence ID" value="TKA81576.1"/>
    <property type="molecule type" value="Genomic_DNA"/>
</dbReference>
<evidence type="ECO:0000259" key="10">
    <source>
        <dbReference type="PROSITE" id="PS50939"/>
    </source>
</evidence>
<keyword evidence="5 8" id="KW-1133">Transmembrane helix</keyword>
<dbReference type="CDD" id="cd09630">
    <property type="entry name" value="CDH_like_cytochrome"/>
    <property type="match status" value="1"/>
</dbReference>
<feature type="transmembrane region" description="Helical" evidence="8">
    <location>
        <begin position="427"/>
        <end position="444"/>
    </location>
</feature>
<evidence type="ECO:0000256" key="3">
    <source>
        <dbReference type="ARBA" id="ARBA00022692"/>
    </source>
</evidence>
<dbReference type="PANTHER" id="PTHR47797">
    <property type="entry name" value="DEHYDROGENASE, PUTATIVE (AFU_ORTHOLOGUE AFUA_8G05805)-RELATED"/>
    <property type="match status" value="1"/>
</dbReference>
<dbReference type="Gene3D" id="1.20.120.1770">
    <property type="match status" value="1"/>
</dbReference>
<keyword evidence="6 8" id="KW-0472">Membrane</keyword>
<dbReference type="OrthoDB" id="19261at2759"/>
<feature type="compositionally biased region" description="Polar residues" evidence="7">
    <location>
        <begin position="260"/>
        <end position="271"/>
    </location>
</feature>
<feature type="region of interest" description="Disordered" evidence="7">
    <location>
        <begin position="483"/>
        <end position="518"/>
    </location>
</feature>
<dbReference type="GO" id="GO:0016020">
    <property type="term" value="C:membrane"/>
    <property type="evidence" value="ECO:0007669"/>
    <property type="project" value="UniProtKB-SubCell"/>
</dbReference>
<feature type="transmembrane region" description="Helical" evidence="8">
    <location>
        <begin position="388"/>
        <end position="407"/>
    </location>
</feature>
<evidence type="ECO:0000256" key="7">
    <source>
        <dbReference type="SAM" id="MobiDB-lite"/>
    </source>
</evidence>
<sequence>MIAYVAAALLGLGSTAYASIAKTCPSTNVCYSLNIPDTTASSGSGDIYFQLSAPTTYSWVSLGQGSRMAGSNMFVLYTNKAGTNVTLSPRLGAGHAEPNYNSAAKVTLLDGTGVSNGIMTANVKCSNCQSWSGGSMDFTSSSGSWIYAGQSGSPLNSDDTSASISQHGSQGSFSFDFSKAKGGSDLNPFTAASATAGSSGSGSAATSCGGQSTGTAASQTTAGSSGSSTAGSGNYPWTSGRPTDWQGGRPTNYPGGFPFSGSSWPTSQPTNAPWADKRAADTSCTDRSSSSSSTSSNGALFGSTNGFGGGFFNFQGRTRVLLAHGVIAALAFVVLFPLGAISIRVLSFPGLIWLHAAFQVLAYVLYIIAFGIGIYMATNLQMLDAAHVIIGIALFVLLFFQPVLGILHHKMFKKYSRRTAWSYGHIWLGRIVISLGIVNGGLGLQLAGNTTNGQRIAYAVIAAIFWLAYVAAIVYGELKRKRNAPPPYSKEMPLRSIDSSPNREYYGKPSGTRAYPSV</sequence>
<feature type="compositionally biased region" description="Low complexity" evidence="7">
    <location>
        <begin position="193"/>
        <end position="233"/>
    </location>
</feature>
<dbReference type="Pfam" id="PF16010">
    <property type="entry name" value="CDH-cyt"/>
    <property type="match status" value="1"/>
</dbReference>
<dbReference type="SMART" id="SM00665">
    <property type="entry name" value="B561"/>
    <property type="match status" value="1"/>
</dbReference>
<evidence type="ECO:0000256" key="9">
    <source>
        <dbReference type="SAM" id="SignalP"/>
    </source>
</evidence>
<evidence type="ECO:0000256" key="6">
    <source>
        <dbReference type="ARBA" id="ARBA00023136"/>
    </source>
</evidence>
<feature type="signal peptide" evidence="9">
    <location>
        <begin position="1"/>
        <end position="18"/>
    </location>
</feature>
<keyword evidence="2" id="KW-0813">Transport</keyword>
<dbReference type="Gene3D" id="2.60.40.1210">
    <property type="entry name" value="Cellobiose dehydrogenase, cytochrome domain"/>
    <property type="match status" value="1"/>
</dbReference>
<accession>A0A4U0XYS5</accession>
<feature type="transmembrane region" description="Helical" evidence="8">
    <location>
        <begin position="321"/>
        <end position="340"/>
    </location>
</feature>
<feature type="chain" id="PRO_5021021511" description="Cytochrome b561 domain-containing protein" evidence="9">
    <location>
        <begin position="19"/>
        <end position="518"/>
    </location>
</feature>
<comment type="subcellular location">
    <subcellularLocation>
        <location evidence="1">Membrane</location>
    </subcellularLocation>
</comment>
<feature type="transmembrane region" description="Helical" evidence="8">
    <location>
        <begin position="352"/>
        <end position="376"/>
    </location>
</feature>
<name>A0A4U0XYS5_9PEZI</name>
<reference evidence="11 12" key="1">
    <citation type="submission" date="2017-03" db="EMBL/GenBank/DDBJ databases">
        <title>Genomes of endolithic fungi from Antarctica.</title>
        <authorList>
            <person name="Coleine C."/>
            <person name="Masonjones S."/>
            <person name="Stajich J.E."/>
        </authorList>
    </citation>
    <scope>NUCLEOTIDE SEQUENCE [LARGE SCALE GENOMIC DNA]</scope>
    <source>
        <strain evidence="11 12">CCFEE 5187</strain>
    </source>
</reference>
<evidence type="ECO:0000256" key="5">
    <source>
        <dbReference type="ARBA" id="ARBA00022989"/>
    </source>
</evidence>
<feature type="region of interest" description="Disordered" evidence="7">
    <location>
        <begin position="193"/>
        <end position="297"/>
    </location>
</feature>
<evidence type="ECO:0000256" key="8">
    <source>
        <dbReference type="SAM" id="Phobius"/>
    </source>
</evidence>
<protein>
    <recommendedName>
        <fullName evidence="10">Cytochrome b561 domain-containing protein</fullName>
    </recommendedName>
</protein>